<reference evidence="5 6" key="1">
    <citation type="journal article" date="2015" name="Fungal Genet. Biol.">
        <title>Evolution of novel wood decay mechanisms in Agaricales revealed by the genome sequences of Fistulina hepatica and Cylindrobasidium torrendii.</title>
        <authorList>
            <person name="Floudas D."/>
            <person name="Held B.W."/>
            <person name="Riley R."/>
            <person name="Nagy L.G."/>
            <person name="Koehler G."/>
            <person name="Ransdell A.S."/>
            <person name="Younus H."/>
            <person name="Chow J."/>
            <person name="Chiniquy J."/>
            <person name="Lipzen A."/>
            <person name="Tritt A."/>
            <person name="Sun H."/>
            <person name="Haridas S."/>
            <person name="LaButti K."/>
            <person name="Ohm R.A."/>
            <person name="Kues U."/>
            <person name="Blanchette R.A."/>
            <person name="Grigoriev I.V."/>
            <person name="Minto R.E."/>
            <person name="Hibbett D.S."/>
        </authorList>
    </citation>
    <scope>NUCLEOTIDE SEQUENCE [LARGE SCALE GENOMIC DNA]</scope>
    <source>
        <strain evidence="5 6">ATCC 64428</strain>
    </source>
</reference>
<dbReference type="SMART" id="SM00066">
    <property type="entry name" value="GAL4"/>
    <property type="match status" value="2"/>
</dbReference>
<feature type="region of interest" description="Disordered" evidence="2">
    <location>
        <begin position="452"/>
        <end position="554"/>
    </location>
</feature>
<sequence length="778" mass="84143">MPDDPAPNTASTSNPTTSERSSHTEGSRSGEDRSSQRAMHARGMDMGPSPFVSGETNGASQTSSELPEFSLLVAGARGGKTSFLRLMLDTAEISSLASQEQLDSVARFLQGAGGPTVHIRTATVEVVIGQRFDLNIVDTPSLDFSRPGAAETTITDILDYVEERFNEAADNAWGPKPDRFVHLCVYFIDPDGVVPPISVPDSRPRLPLTDVHAIQRLSKRVNVLPVIARADILPNDRLSSIRNVVRTDLAAAGIGFGIFDMNVSGPSVSPALPYALVSPDMYTYDDGVSRPRPTQALAVHNMPRGKFVRSYRWGTLDVVDQSHCDFVQLRAAVFHHMTTLRHWTKDHLYRQKYLPDYRQAMAVRAQAGKCASTVPTSAHVAPDLQTANFSPVASYEPGQDSVATVSDPNASSSGRQRTKKITIASRKLKCDGGRPACAQCIKRQHPCDYQAHVRRRGSRKKAADATASGSESEAPEDSTKTTHTHPREYAAQNGGPPPAPTSQYAQQPPPPPPNEYLRSAPQHDPRVPYNGHIQQAPTMMVPPHPYPYQQQGGVQPRPVLDAMLSSSTVPTASPQSQQQRYSQSADLPHIATLRPDETPSALVVSTSQVPQSNGQEGRPRAMTMPTKTGRLPATSGPKVVACDLCRARKTKCDGALPACASCVRRKVACHYALNSRGGRSGPRRPKEQMPPAPLQEAVPQQQQQQQMEASASMLSLSQMASSTAYSRIPVTGNSLNISMTTGAQQSAPMNGNSEKRKHPDESEGSSPNKKREIVPPAA</sequence>
<dbReference type="SUPFAM" id="SSF57701">
    <property type="entry name" value="Zn2/Cys6 DNA-binding domain"/>
    <property type="match status" value="2"/>
</dbReference>
<gene>
    <name evidence="5" type="ORF">FISHEDRAFT_60990</name>
</gene>
<proteinExistence type="inferred from homology"/>
<feature type="compositionally biased region" description="Low complexity" evidence="2">
    <location>
        <begin position="694"/>
        <end position="714"/>
    </location>
</feature>
<dbReference type="PROSITE" id="PS51719">
    <property type="entry name" value="G_SEPTIN"/>
    <property type="match status" value="1"/>
</dbReference>
<dbReference type="Gene3D" id="4.10.240.10">
    <property type="entry name" value="Zn(2)-C6 fungal-type DNA-binding domain"/>
    <property type="match status" value="2"/>
</dbReference>
<evidence type="ECO:0008006" key="7">
    <source>
        <dbReference type="Google" id="ProtNLM"/>
    </source>
</evidence>
<organism evidence="5 6">
    <name type="scientific">Fistulina hepatica ATCC 64428</name>
    <dbReference type="NCBI Taxonomy" id="1128425"/>
    <lineage>
        <taxon>Eukaryota</taxon>
        <taxon>Fungi</taxon>
        <taxon>Dikarya</taxon>
        <taxon>Basidiomycota</taxon>
        <taxon>Agaricomycotina</taxon>
        <taxon>Agaricomycetes</taxon>
        <taxon>Agaricomycetidae</taxon>
        <taxon>Agaricales</taxon>
        <taxon>Fistulinaceae</taxon>
        <taxon>Fistulina</taxon>
    </lineage>
</organism>
<feature type="region of interest" description="Disordered" evidence="2">
    <location>
        <begin position="733"/>
        <end position="778"/>
    </location>
</feature>
<dbReference type="PROSITE" id="PS50048">
    <property type="entry name" value="ZN2_CY6_FUNGAL_2"/>
    <property type="match status" value="1"/>
</dbReference>
<feature type="compositionally biased region" description="Basic and acidic residues" evidence="2">
    <location>
        <begin position="477"/>
        <end position="488"/>
    </location>
</feature>
<dbReference type="Proteomes" id="UP000054144">
    <property type="component" value="Unassembled WGS sequence"/>
</dbReference>
<feature type="domain" description="Zn(2)-C6 fungal-type" evidence="3">
    <location>
        <begin position="641"/>
        <end position="671"/>
    </location>
</feature>
<dbReference type="AlphaFoldDB" id="A0A0D7A6P5"/>
<protein>
    <recommendedName>
        <fullName evidence="7">Zn(2)-C6 fungal-type domain-containing protein</fullName>
    </recommendedName>
</protein>
<dbReference type="InterPro" id="IPR030379">
    <property type="entry name" value="G_SEPTIN_dom"/>
</dbReference>
<feature type="compositionally biased region" description="Polar residues" evidence="2">
    <location>
        <begin position="733"/>
        <end position="752"/>
    </location>
</feature>
<dbReference type="PANTHER" id="PTHR18884">
    <property type="entry name" value="SEPTIN"/>
    <property type="match status" value="1"/>
</dbReference>
<feature type="compositionally biased region" description="Polar residues" evidence="2">
    <location>
        <begin position="54"/>
        <end position="64"/>
    </location>
</feature>
<dbReference type="GO" id="GO:0000981">
    <property type="term" value="F:DNA-binding transcription factor activity, RNA polymerase II-specific"/>
    <property type="evidence" value="ECO:0007669"/>
    <property type="project" value="InterPro"/>
</dbReference>
<feature type="region of interest" description="Disordered" evidence="2">
    <location>
        <begin position="1"/>
        <end position="64"/>
    </location>
</feature>
<feature type="compositionally biased region" description="Polar residues" evidence="2">
    <location>
        <begin position="401"/>
        <end position="415"/>
    </location>
</feature>
<keyword evidence="6" id="KW-1185">Reference proteome</keyword>
<dbReference type="CDD" id="cd00067">
    <property type="entry name" value="GAL4"/>
    <property type="match status" value="2"/>
</dbReference>
<dbReference type="OrthoDB" id="10261408at2759"/>
<evidence type="ECO:0000313" key="6">
    <source>
        <dbReference type="Proteomes" id="UP000054144"/>
    </source>
</evidence>
<dbReference type="InterPro" id="IPR027417">
    <property type="entry name" value="P-loop_NTPase"/>
</dbReference>
<evidence type="ECO:0000259" key="4">
    <source>
        <dbReference type="PROSITE" id="PS51719"/>
    </source>
</evidence>
<dbReference type="Gene3D" id="3.40.50.300">
    <property type="entry name" value="P-loop containing nucleotide triphosphate hydrolases"/>
    <property type="match status" value="1"/>
</dbReference>
<dbReference type="PROSITE" id="PS00463">
    <property type="entry name" value="ZN2_CY6_FUNGAL_1"/>
    <property type="match status" value="1"/>
</dbReference>
<feature type="region of interest" description="Disordered" evidence="2">
    <location>
        <begin position="606"/>
        <end position="632"/>
    </location>
</feature>
<dbReference type="InterPro" id="IPR001138">
    <property type="entry name" value="Zn2Cys6_DnaBD"/>
</dbReference>
<feature type="region of interest" description="Disordered" evidence="2">
    <location>
        <begin position="395"/>
        <end position="420"/>
    </location>
</feature>
<name>A0A0D7A6P5_9AGAR</name>
<evidence type="ECO:0000259" key="3">
    <source>
        <dbReference type="PROSITE" id="PS50048"/>
    </source>
</evidence>
<comment type="similarity">
    <text evidence="1">Belongs to the TRAFAC class TrmE-Era-EngA-EngB-Septin-like GTPase superfamily. Septin GTPase family.</text>
</comment>
<dbReference type="InterPro" id="IPR036864">
    <property type="entry name" value="Zn2-C6_fun-type_DNA-bd_sf"/>
</dbReference>
<feature type="compositionally biased region" description="Polar residues" evidence="2">
    <location>
        <begin position="606"/>
        <end position="615"/>
    </location>
</feature>
<dbReference type="Pfam" id="PF00735">
    <property type="entry name" value="Septin"/>
    <property type="match status" value="1"/>
</dbReference>
<evidence type="ECO:0000256" key="1">
    <source>
        <dbReference type="RuleBase" id="RU004560"/>
    </source>
</evidence>
<feature type="compositionally biased region" description="Low complexity" evidence="2">
    <location>
        <begin position="1"/>
        <end position="18"/>
    </location>
</feature>
<feature type="compositionally biased region" description="Basic and acidic residues" evidence="2">
    <location>
        <begin position="20"/>
        <end position="35"/>
    </location>
</feature>
<accession>A0A0D7A6P5</accession>
<dbReference type="GO" id="GO:0005525">
    <property type="term" value="F:GTP binding"/>
    <property type="evidence" value="ECO:0007669"/>
    <property type="project" value="UniProtKB-KW"/>
</dbReference>
<feature type="region of interest" description="Disordered" evidence="2">
    <location>
        <begin position="674"/>
        <end position="714"/>
    </location>
</feature>
<keyword evidence="1" id="KW-0342">GTP-binding</keyword>
<dbReference type="GO" id="GO:0008270">
    <property type="term" value="F:zinc ion binding"/>
    <property type="evidence" value="ECO:0007669"/>
    <property type="project" value="InterPro"/>
</dbReference>
<evidence type="ECO:0000256" key="2">
    <source>
        <dbReference type="SAM" id="MobiDB-lite"/>
    </source>
</evidence>
<evidence type="ECO:0000313" key="5">
    <source>
        <dbReference type="EMBL" id="KIY45586.1"/>
    </source>
</evidence>
<dbReference type="EMBL" id="KN882047">
    <property type="protein sequence ID" value="KIY45586.1"/>
    <property type="molecule type" value="Genomic_DNA"/>
</dbReference>
<keyword evidence="1" id="KW-0547">Nucleotide-binding</keyword>
<dbReference type="Pfam" id="PF00172">
    <property type="entry name" value="Zn_clus"/>
    <property type="match status" value="2"/>
</dbReference>
<feature type="domain" description="Septin-type G" evidence="4">
    <location>
        <begin position="65"/>
        <end position="359"/>
    </location>
</feature>
<feature type="compositionally biased region" description="Basic and acidic residues" evidence="2">
    <location>
        <begin position="769"/>
        <end position="778"/>
    </location>
</feature>